<reference evidence="1" key="1">
    <citation type="submission" date="2021-01" db="EMBL/GenBank/DDBJ databases">
        <title>Modified the classification status of verrucomicrobia.</title>
        <authorList>
            <person name="Feng X."/>
        </authorList>
    </citation>
    <scope>NUCLEOTIDE SEQUENCE</scope>
    <source>
        <strain evidence="1">KCTC 13126</strain>
    </source>
</reference>
<evidence type="ECO:0000313" key="2">
    <source>
        <dbReference type="Proteomes" id="UP000617628"/>
    </source>
</evidence>
<dbReference type="RefSeq" id="WP_200354863.1">
    <property type="nucleotide sequence ID" value="NZ_JAENIL010000011.1"/>
</dbReference>
<keyword evidence="2" id="KW-1185">Reference proteome</keyword>
<proteinExistence type="predicted"/>
<evidence type="ECO:0000313" key="1">
    <source>
        <dbReference type="EMBL" id="MBK1876646.1"/>
    </source>
</evidence>
<comment type="caution">
    <text evidence="1">The sequence shown here is derived from an EMBL/GenBank/DDBJ whole genome shotgun (WGS) entry which is preliminary data.</text>
</comment>
<organism evidence="1 2">
    <name type="scientific">Pelagicoccus mobilis</name>
    <dbReference type="NCBI Taxonomy" id="415221"/>
    <lineage>
        <taxon>Bacteria</taxon>
        <taxon>Pseudomonadati</taxon>
        <taxon>Verrucomicrobiota</taxon>
        <taxon>Opitutia</taxon>
        <taxon>Puniceicoccales</taxon>
        <taxon>Pelagicoccaceae</taxon>
        <taxon>Pelagicoccus</taxon>
    </lineage>
</organism>
<protein>
    <submittedName>
        <fullName evidence="1">Uncharacterized protein</fullName>
    </submittedName>
</protein>
<accession>A0A934RXJ5</accession>
<name>A0A934RXJ5_9BACT</name>
<sequence length="70" mass="7963">MNRLKRSHRQTSLRLTKICLSCFGIAGTTFLASGALKLSVLNNDRKIDHAFRFLTPINETLQQIVEQALY</sequence>
<gene>
    <name evidence="1" type="ORF">JIN87_07190</name>
</gene>
<dbReference type="AlphaFoldDB" id="A0A934RXJ5"/>
<dbReference type="Proteomes" id="UP000617628">
    <property type="component" value="Unassembled WGS sequence"/>
</dbReference>
<dbReference type="EMBL" id="JAENIL010000011">
    <property type="protein sequence ID" value="MBK1876646.1"/>
    <property type="molecule type" value="Genomic_DNA"/>
</dbReference>